<evidence type="ECO:0000256" key="10">
    <source>
        <dbReference type="RuleBase" id="RU363035"/>
    </source>
</evidence>
<accession>A0A2H0BM86</accession>
<dbReference type="NCBIfam" id="NF004349">
    <property type="entry name" value="PRK05729.1"/>
    <property type="match status" value="1"/>
</dbReference>
<dbReference type="GO" id="GO:0005524">
    <property type="term" value="F:ATP binding"/>
    <property type="evidence" value="ECO:0007669"/>
    <property type="project" value="UniProtKB-KW"/>
</dbReference>
<sequence>MSEPSDQNKLTKPYDSTETEKRIYELWENSGYFNPDNLPKINADKMRTGRGQNEEEGQRKSALSPRQSAFTIIMPPPNANGHLHAGHALFITLEDIMIRYKRMQGFKTLWLPGTDHAGFETQVVFEKQLEKEGKSRFDFSREELYDAIMKFTLENQNHTENGLRSLGASCDWSREKFTLDPDIIKTVYATFQKLTDDGLVYRGRRIVNWCTKHQTSLSDLETEAETQTDKLYYLQYGPLIVATVRPETMFGDVAIAVNPEDERYQEYIGQTLKVQTPIGTMDLKVIADPVVEKDFGTGALKITPAHDANDYEIAKRHNLDSVEVIDHNGKLNTKTGKYAGLKVAVAREQVVADLKTLGLLIKEEAYEHAVIKCYKCNRILEPRIMPQWFIKMETLAKPAIEAVKNGEIKIIPDWQEKVYFNWLNDIRDWNISRQIAWGIPIPAKICPTCDYGLVDLDQKANATCPHCQTALIADPDTFDTWFSSGQWPFATLAYPDGEDYRTFYPTSVMETGSDLIFFWVARMIMLGLYRTGQVPFKTVYFHGMVRDAKNQKMSKSKGNVISPIELGTKYGTDALRMALIIGNTPGTALALDESKIRGYKNFANKIWNISRFILDNTKSYNFSINSDQELDIELMTEFNSLAKEVTADLDNFRFYLAGEKIYHYLWHRLADQIIEDSKTILARNDETAKKRAFSLQTILAQSLKLLHPFMPFVTEEIWQISQFESDSLLMISAWPNPQ</sequence>
<evidence type="ECO:0000256" key="3">
    <source>
        <dbReference type="ARBA" id="ARBA00022598"/>
    </source>
</evidence>
<dbReference type="PRINTS" id="PR00986">
    <property type="entry name" value="TRNASYNTHVAL"/>
</dbReference>
<dbReference type="Proteomes" id="UP000229334">
    <property type="component" value="Unassembled WGS sequence"/>
</dbReference>
<comment type="catalytic activity">
    <reaction evidence="8">
        <text>tRNA(Val) + L-valine + ATP = L-valyl-tRNA(Val) + AMP + diphosphate</text>
        <dbReference type="Rhea" id="RHEA:10704"/>
        <dbReference type="Rhea" id="RHEA-COMP:9672"/>
        <dbReference type="Rhea" id="RHEA-COMP:9708"/>
        <dbReference type="ChEBI" id="CHEBI:30616"/>
        <dbReference type="ChEBI" id="CHEBI:33019"/>
        <dbReference type="ChEBI" id="CHEBI:57762"/>
        <dbReference type="ChEBI" id="CHEBI:78442"/>
        <dbReference type="ChEBI" id="CHEBI:78537"/>
        <dbReference type="ChEBI" id="CHEBI:456215"/>
        <dbReference type="EC" id="6.1.1.9"/>
    </reaction>
</comment>
<dbReference type="NCBIfam" id="TIGR00422">
    <property type="entry name" value="valS"/>
    <property type="match status" value="1"/>
</dbReference>
<keyword evidence="5 10" id="KW-0067">ATP-binding</keyword>
<keyword evidence="3 10" id="KW-0436">Ligase</keyword>
<comment type="caution">
    <text evidence="14">The sequence shown here is derived from an EMBL/GenBank/DDBJ whole genome shotgun (WGS) entry which is preliminary data.</text>
</comment>
<dbReference type="SUPFAM" id="SSF50677">
    <property type="entry name" value="ValRS/IleRS/LeuRS editing domain"/>
    <property type="match status" value="1"/>
</dbReference>
<dbReference type="AlphaFoldDB" id="A0A2H0BM86"/>
<dbReference type="InterPro" id="IPR009080">
    <property type="entry name" value="tRNAsynth_Ia_anticodon-bd"/>
</dbReference>
<keyword evidence="6 10" id="KW-0648">Protein biosynthesis</keyword>
<gene>
    <name evidence="14" type="ORF">COX02_02135</name>
</gene>
<dbReference type="GO" id="GO:0002161">
    <property type="term" value="F:aminoacyl-tRNA deacylase activity"/>
    <property type="evidence" value="ECO:0007669"/>
    <property type="project" value="InterPro"/>
</dbReference>
<evidence type="ECO:0000259" key="12">
    <source>
        <dbReference type="Pfam" id="PF00133"/>
    </source>
</evidence>
<evidence type="ECO:0000313" key="15">
    <source>
        <dbReference type="Proteomes" id="UP000229334"/>
    </source>
</evidence>
<evidence type="ECO:0000256" key="9">
    <source>
        <dbReference type="NCBIfam" id="TIGR00422"/>
    </source>
</evidence>
<dbReference type="SUPFAM" id="SSF47323">
    <property type="entry name" value="Anticodon-binding domain of a subclass of class I aminoacyl-tRNA synthetases"/>
    <property type="match status" value="1"/>
</dbReference>
<dbReference type="Pfam" id="PF08264">
    <property type="entry name" value="Anticodon_1"/>
    <property type="match status" value="1"/>
</dbReference>
<comment type="similarity">
    <text evidence="10">Belongs to the class-I aminoacyl-tRNA synthetase family.</text>
</comment>
<evidence type="ECO:0000313" key="14">
    <source>
        <dbReference type="EMBL" id="PIP58098.1"/>
    </source>
</evidence>
<evidence type="ECO:0000256" key="6">
    <source>
        <dbReference type="ARBA" id="ARBA00022917"/>
    </source>
</evidence>
<evidence type="ECO:0000256" key="7">
    <source>
        <dbReference type="ARBA" id="ARBA00023146"/>
    </source>
</evidence>
<evidence type="ECO:0000259" key="13">
    <source>
        <dbReference type="Pfam" id="PF08264"/>
    </source>
</evidence>
<keyword evidence="7 10" id="KW-0030">Aminoacyl-tRNA synthetase</keyword>
<dbReference type="GO" id="GO:0005829">
    <property type="term" value="C:cytosol"/>
    <property type="evidence" value="ECO:0007669"/>
    <property type="project" value="TreeGrafter"/>
</dbReference>
<dbReference type="SUPFAM" id="SSF52374">
    <property type="entry name" value="Nucleotidylyl transferase"/>
    <property type="match status" value="1"/>
</dbReference>
<name>A0A2H0BM86_9BACT</name>
<dbReference type="InterPro" id="IPR014729">
    <property type="entry name" value="Rossmann-like_a/b/a_fold"/>
</dbReference>
<dbReference type="PROSITE" id="PS00178">
    <property type="entry name" value="AA_TRNA_LIGASE_I"/>
    <property type="match status" value="1"/>
</dbReference>
<dbReference type="CDD" id="cd00817">
    <property type="entry name" value="ValRS_core"/>
    <property type="match status" value="1"/>
</dbReference>
<evidence type="ECO:0000256" key="2">
    <source>
        <dbReference type="ARBA" id="ARBA00022490"/>
    </source>
</evidence>
<organism evidence="14 15">
    <name type="scientific">Candidatus Vogelbacteria bacterium CG22_combo_CG10-13_8_21_14_all_37_9</name>
    <dbReference type="NCBI Taxonomy" id="1975046"/>
    <lineage>
        <taxon>Bacteria</taxon>
        <taxon>Candidatus Vogeliibacteriota</taxon>
    </lineage>
</organism>
<evidence type="ECO:0000256" key="5">
    <source>
        <dbReference type="ARBA" id="ARBA00022840"/>
    </source>
</evidence>
<protein>
    <recommendedName>
        <fullName evidence="1 9">Valine--tRNA ligase</fullName>
        <ecNumber evidence="1 9">6.1.1.9</ecNumber>
    </recommendedName>
</protein>
<dbReference type="Gene3D" id="3.90.740.10">
    <property type="entry name" value="Valyl/Leucyl/Isoleucyl-tRNA synthetase, editing domain"/>
    <property type="match status" value="1"/>
</dbReference>
<dbReference type="CDD" id="cd07962">
    <property type="entry name" value="Anticodon_Ia_Val"/>
    <property type="match status" value="1"/>
</dbReference>
<dbReference type="GO" id="GO:0004832">
    <property type="term" value="F:valine-tRNA ligase activity"/>
    <property type="evidence" value="ECO:0007669"/>
    <property type="project" value="UniProtKB-UniRule"/>
</dbReference>
<dbReference type="InterPro" id="IPR002303">
    <property type="entry name" value="Valyl-tRNA_ligase"/>
</dbReference>
<dbReference type="EC" id="6.1.1.9" evidence="1 9"/>
<keyword evidence="2" id="KW-0963">Cytoplasm</keyword>
<dbReference type="Pfam" id="PF00133">
    <property type="entry name" value="tRNA-synt_1"/>
    <property type="match status" value="1"/>
</dbReference>
<dbReference type="EMBL" id="PCSX01000032">
    <property type="protein sequence ID" value="PIP58098.1"/>
    <property type="molecule type" value="Genomic_DNA"/>
</dbReference>
<evidence type="ECO:0000256" key="4">
    <source>
        <dbReference type="ARBA" id="ARBA00022741"/>
    </source>
</evidence>
<proteinExistence type="inferred from homology"/>
<dbReference type="InterPro" id="IPR013155">
    <property type="entry name" value="M/V/L/I-tRNA-synth_anticd-bd"/>
</dbReference>
<dbReference type="PANTHER" id="PTHR11946:SF93">
    <property type="entry name" value="VALINE--TRNA LIGASE, CHLOROPLASTIC_MITOCHONDRIAL 2"/>
    <property type="match status" value="1"/>
</dbReference>
<dbReference type="Gene3D" id="1.10.730.10">
    <property type="entry name" value="Isoleucyl-tRNA Synthetase, Domain 1"/>
    <property type="match status" value="1"/>
</dbReference>
<evidence type="ECO:0000256" key="1">
    <source>
        <dbReference type="ARBA" id="ARBA00013169"/>
    </source>
</evidence>
<dbReference type="PANTHER" id="PTHR11946">
    <property type="entry name" value="VALYL-TRNA SYNTHETASES"/>
    <property type="match status" value="1"/>
</dbReference>
<feature type="domain" description="Aminoacyl-tRNA synthetase class Ia" evidence="12">
    <location>
        <begin position="66"/>
        <end position="587"/>
    </location>
</feature>
<feature type="region of interest" description="Disordered" evidence="11">
    <location>
        <begin position="38"/>
        <end position="66"/>
    </location>
</feature>
<dbReference type="Gene3D" id="3.40.50.620">
    <property type="entry name" value="HUPs"/>
    <property type="match status" value="2"/>
</dbReference>
<dbReference type="InterPro" id="IPR009008">
    <property type="entry name" value="Val/Leu/Ile-tRNA-synth_edit"/>
</dbReference>
<dbReference type="InterPro" id="IPR002300">
    <property type="entry name" value="aa-tRNA-synth_Ia"/>
</dbReference>
<keyword evidence="4 10" id="KW-0547">Nucleotide-binding</keyword>
<dbReference type="InterPro" id="IPR033705">
    <property type="entry name" value="Anticodon_Ia_Val"/>
</dbReference>
<dbReference type="InterPro" id="IPR001412">
    <property type="entry name" value="aa-tRNA-synth_I_CS"/>
</dbReference>
<feature type="compositionally biased region" description="Basic and acidic residues" evidence="11">
    <location>
        <begin position="42"/>
        <end position="59"/>
    </location>
</feature>
<dbReference type="Gene3D" id="2.170.220.10">
    <property type="match status" value="1"/>
</dbReference>
<dbReference type="GO" id="GO:0006438">
    <property type="term" value="P:valyl-tRNA aminoacylation"/>
    <property type="evidence" value="ECO:0007669"/>
    <property type="project" value="UniProtKB-UniRule"/>
</dbReference>
<evidence type="ECO:0000256" key="11">
    <source>
        <dbReference type="SAM" id="MobiDB-lite"/>
    </source>
</evidence>
<evidence type="ECO:0000256" key="8">
    <source>
        <dbReference type="ARBA" id="ARBA00047552"/>
    </source>
</evidence>
<feature type="domain" description="Methionyl/Valyl/Leucyl/Isoleucyl-tRNA synthetase anticodon-binding" evidence="13">
    <location>
        <begin position="633"/>
        <end position="736"/>
    </location>
</feature>
<reference evidence="14 15" key="1">
    <citation type="submission" date="2017-09" db="EMBL/GenBank/DDBJ databases">
        <title>Depth-based differentiation of microbial function through sediment-hosted aquifers and enrichment of novel symbionts in the deep terrestrial subsurface.</title>
        <authorList>
            <person name="Probst A.J."/>
            <person name="Ladd B."/>
            <person name="Jarett J.K."/>
            <person name="Geller-Mcgrath D.E."/>
            <person name="Sieber C.M."/>
            <person name="Emerson J.B."/>
            <person name="Anantharaman K."/>
            <person name="Thomas B.C."/>
            <person name="Malmstrom R."/>
            <person name="Stieglmeier M."/>
            <person name="Klingl A."/>
            <person name="Woyke T."/>
            <person name="Ryan C.M."/>
            <person name="Banfield J.F."/>
        </authorList>
    </citation>
    <scope>NUCLEOTIDE SEQUENCE [LARGE SCALE GENOMIC DNA]</scope>
    <source>
        <strain evidence="14">CG22_combo_CG10-13_8_21_14_all_37_9</strain>
    </source>
</reference>